<organism evidence="2 3">
    <name type="scientific">Arthrobotrys flagrans</name>
    <name type="common">Nematode-trapping fungus</name>
    <name type="synonym">Trichothecium flagrans</name>
    <dbReference type="NCBI Taxonomy" id="97331"/>
    <lineage>
        <taxon>Eukaryota</taxon>
        <taxon>Fungi</taxon>
        <taxon>Dikarya</taxon>
        <taxon>Ascomycota</taxon>
        <taxon>Pezizomycotina</taxon>
        <taxon>Orbiliomycetes</taxon>
        <taxon>Orbiliales</taxon>
        <taxon>Orbiliaceae</taxon>
        <taxon>Arthrobotrys</taxon>
    </lineage>
</organism>
<evidence type="ECO:0000313" key="3">
    <source>
        <dbReference type="Proteomes" id="UP000283090"/>
    </source>
</evidence>
<feature type="compositionally biased region" description="Low complexity" evidence="1">
    <location>
        <begin position="244"/>
        <end position="255"/>
    </location>
</feature>
<protein>
    <submittedName>
        <fullName evidence="2">Uncharacterized protein</fullName>
    </submittedName>
</protein>
<name>A0A436ZQZ8_ARTFL</name>
<dbReference type="VEuPathDB" id="FungiDB:DFL_009205"/>
<evidence type="ECO:0000313" key="2">
    <source>
        <dbReference type="EMBL" id="RVD81339.1"/>
    </source>
</evidence>
<dbReference type="Proteomes" id="UP000283090">
    <property type="component" value="Unassembled WGS sequence"/>
</dbReference>
<dbReference type="OrthoDB" id="5380071at2759"/>
<comment type="caution">
    <text evidence="2">The sequence shown here is derived from an EMBL/GenBank/DDBJ whole genome shotgun (WGS) entry which is preliminary data.</text>
</comment>
<dbReference type="RefSeq" id="XP_067486883.1">
    <property type="nucleotide sequence ID" value="XM_067639057.1"/>
</dbReference>
<dbReference type="GeneID" id="93591516"/>
<evidence type="ECO:0000256" key="1">
    <source>
        <dbReference type="SAM" id="MobiDB-lite"/>
    </source>
</evidence>
<reference evidence="2 3" key="1">
    <citation type="submission" date="2019-01" db="EMBL/GenBank/DDBJ databases">
        <title>Intercellular communication is required for trap formation in the nematode-trapping fungus Duddingtonia flagrans.</title>
        <authorList>
            <person name="Youssar L."/>
            <person name="Wernet V."/>
            <person name="Hensel N."/>
            <person name="Hildebrandt H.-G."/>
            <person name="Fischer R."/>
        </authorList>
    </citation>
    <scope>NUCLEOTIDE SEQUENCE [LARGE SCALE GENOMIC DNA]</scope>
    <source>
        <strain evidence="2 3">CBS H-5679</strain>
    </source>
</reference>
<keyword evidence="3" id="KW-1185">Reference proteome</keyword>
<dbReference type="EMBL" id="SAEB01000012">
    <property type="protein sequence ID" value="RVD81339.1"/>
    <property type="molecule type" value="Genomic_DNA"/>
</dbReference>
<feature type="compositionally biased region" description="Polar residues" evidence="1">
    <location>
        <begin position="308"/>
        <end position="323"/>
    </location>
</feature>
<dbReference type="AlphaFoldDB" id="A0A436ZQZ8"/>
<feature type="compositionally biased region" description="Polar residues" evidence="1">
    <location>
        <begin position="1"/>
        <end position="11"/>
    </location>
</feature>
<feature type="compositionally biased region" description="Basic residues" evidence="1">
    <location>
        <begin position="221"/>
        <end position="233"/>
    </location>
</feature>
<sequence length="355" mass="39234">MPKTAPQTPTRQPDENIPDSNDFPKESKPSLTILGHKLSEQVRDHIRGLSASMAGILESRNALSDIIKDVRGLVNSQHDNGKELVNVTERIQKAVTTHIAHSALILTTLEELKVLNINMETRLELYHAKVDAAVNLSNQALQDRRDMKQTTIEMNNKLDQVLEEFEKMKTTSKPRRTKSRKLAKPMGTIPSKPDDEEETVLSTAETTNDSNHTDEDTPQPPKKKPRKTQKKQVQKTGPSQATRSKSSSGTKSLPSAQRVPITRRSKRQRSISLGATVESKPGLLETANKPSCIVEETPGQGEPDALVEQQSGRIPETVVNSSKPEPKTAPQKQAKKRMLAGPATQEAWEMDGTTT</sequence>
<gene>
    <name evidence="2" type="ORF">DFL_009205</name>
</gene>
<feature type="compositionally biased region" description="Basic residues" evidence="1">
    <location>
        <begin position="170"/>
        <end position="183"/>
    </location>
</feature>
<proteinExistence type="predicted"/>
<feature type="compositionally biased region" description="Polar residues" evidence="1">
    <location>
        <begin position="200"/>
        <end position="210"/>
    </location>
</feature>
<feature type="region of interest" description="Disordered" evidence="1">
    <location>
        <begin position="1"/>
        <end position="29"/>
    </location>
</feature>
<accession>A0A436ZQZ8</accession>
<feature type="region of interest" description="Disordered" evidence="1">
    <location>
        <begin position="166"/>
        <end position="355"/>
    </location>
</feature>